<name>A0A9W6WXU7_9STRA</name>
<protein>
    <submittedName>
        <fullName evidence="2">Unnamed protein product</fullName>
    </submittedName>
</protein>
<gene>
    <name evidence="2" type="ORF">Plil01_000799700</name>
</gene>
<dbReference type="AlphaFoldDB" id="A0A9W6WXU7"/>
<sequence length="130" mass="14853">MLTSLTSLAMLGSAFLAQSEAHQVVYVPSPTWTRANSTASERRELWNPLSFLEKEGFKTQDNFTQWQVDNGYKSLRDFMDRAQYKVTDGADQACGWTTRRGSRSKFQETARCARRAIRTTDRARSTWATS</sequence>
<keyword evidence="1" id="KW-0732">Signal</keyword>
<feature type="signal peptide" evidence="1">
    <location>
        <begin position="1"/>
        <end position="21"/>
    </location>
</feature>
<evidence type="ECO:0000313" key="3">
    <source>
        <dbReference type="Proteomes" id="UP001165083"/>
    </source>
</evidence>
<comment type="caution">
    <text evidence="2">The sequence shown here is derived from an EMBL/GenBank/DDBJ whole genome shotgun (WGS) entry which is preliminary data.</text>
</comment>
<keyword evidence="3" id="KW-1185">Reference proteome</keyword>
<accession>A0A9W6WXU7</accession>
<dbReference type="OrthoDB" id="88538at2759"/>
<dbReference type="Proteomes" id="UP001165083">
    <property type="component" value="Unassembled WGS sequence"/>
</dbReference>
<feature type="chain" id="PRO_5040943399" evidence="1">
    <location>
        <begin position="22"/>
        <end position="130"/>
    </location>
</feature>
<organism evidence="2 3">
    <name type="scientific">Phytophthora lilii</name>
    <dbReference type="NCBI Taxonomy" id="2077276"/>
    <lineage>
        <taxon>Eukaryota</taxon>
        <taxon>Sar</taxon>
        <taxon>Stramenopiles</taxon>
        <taxon>Oomycota</taxon>
        <taxon>Peronosporomycetes</taxon>
        <taxon>Peronosporales</taxon>
        <taxon>Peronosporaceae</taxon>
        <taxon>Phytophthora</taxon>
    </lineage>
</organism>
<evidence type="ECO:0000313" key="2">
    <source>
        <dbReference type="EMBL" id="GMF20556.1"/>
    </source>
</evidence>
<evidence type="ECO:0000256" key="1">
    <source>
        <dbReference type="SAM" id="SignalP"/>
    </source>
</evidence>
<dbReference type="EMBL" id="BSXW01000379">
    <property type="protein sequence ID" value="GMF20556.1"/>
    <property type="molecule type" value="Genomic_DNA"/>
</dbReference>
<proteinExistence type="predicted"/>
<reference evidence="2" key="1">
    <citation type="submission" date="2023-04" db="EMBL/GenBank/DDBJ databases">
        <title>Phytophthora lilii NBRC 32176.</title>
        <authorList>
            <person name="Ichikawa N."/>
            <person name="Sato H."/>
            <person name="Tonouchi N."/>
        </authorList>
    </citation>
    <scope>NUCLEOTIDE SEQUENCE</scope>
    <source>
        <strain evidence="2">NBRC 32176</strain>
    </source>
</reference>